<dbReference type="InterPro" id="IPR000571">
    <property type="entry name" value="Znf_CCCH"/>
</dbReference>
<evidence type="ECO:0000256" key="3">
    <source>
        <dbReference type="ARBA" id="ARBA00022664"/>
    </source>
</evidence>
<evidence type="ECO:0000256" key="7">
    <source>
        <dbReference type="ARBA" id="ARBA00022833"/>
    </source>
</evidence>
<evidence type="ECO:0000256" key="4">
    <source>
        <dbReference type="ARBA" id="ARBA00022723"/>
    </source>
</evidence>
<keyword evidence="3" id="KW-0507">mRNA processing</keyword>
<evidence type="ECO:0000259" key="13">
    <source>
        <dbReference type="PROSITE" id="PS50103"/>
    </source>
</evidence>
<keyword evidence="9" id="KW-0508">mRNA splicing</keyword>
<dbReference type="WBParaSite" id="SBAD_0000153001-mRNA-1">
    <property type="protein sequence ID" value="SBAD_0000153001-mRNA-1"/>
    <property type="gene ID" value="SBAD_0000153001"/>
</dbReference>
<gene>
    <name evidence="14" type="ORF">SBAD_LOCUS1463</name>
</gene>
<evidence type="ECO:0000256" key="1">
    <source>
        <dbReference type="ARBA" id="ARBA00004123"/>
    </source>
</evidence>
<comment type="similarity">
    <text evidence="2">Belongs to the SLT11 family.</text>
</comment>
<dbReference type="GO" id="GO:0008380">
    <property type="term" value="P:RNA splicing"/>
    <property type="evidence" value="ECO:0007669"/>
    <property type="project" value="UniProtKB-KW"/>
</dbReference>
<proteinExistence type="inferred from homology"/>
<evidence type="ECO:0000256" key="8">
    <source>
        <dbReference type="ARBA" id="ARBA00022884"/>
    </source>
</evidence>
<dbReference type="GO" id="GO:0006397">
    <property type="term" value="P:mRNA processing"/>
    <property type="evidence" value="ECO:0007669"/>
    <property type="project" value="UniProtKB-KW"/>
</dbReference>
<keyword evidence="5" id="KW-0747">Spliceosome</keyword>
<dbReference type="PANTHER" id="PTHR14089">
    <property type="entry name" value="PRE-MRNA-SPLICING FACTOR RBM22"/>
    <property type="match status" value="1"/>
</dbReference>
<dbReference type="GO" id="GO:0017070">
    <property type="term" value="F:U6 snRNA binding"/>
    <property type="evidence" value="ECO:0007669"/>
    <property type="project" value="TreeGrafter"/>
</dbReference>
<dbReference type="GO" id="GO:0071007">
    <property type="term" value="C:U2-type catalytic step 2 spliceosome"/>
    <property type="evidence" value="ECO:0007669"/>
    <property type="project" value="TreeGrafter"/>
</dbReference>
<evidence type="ECO:0000256" key="12">
    <source>
        <dbReference type="SAM" id="MobiDB-lite"/>
    </source>
</evidence>
<sequence length="286" mass="31085">VKGECKRGEECPYRHEKPTDPDDPLSDQNIRDRFYGTKDPVAEKLLNRAKALPILKPPEDRTITTLYVGRRITIRWGRPQSQQSIIGQLAEGVQQFEPVPGIPAALPAFDFFNLVDIPEAKRQKTDNGPSTLGTRQSFPVGIATPHAVPCVSQIPPPLRPPTGLPPLAPPPGDSKIDTNEEVVPKPVNFEFPKLKSGTAEDVAFAVGAKLKLTFAGAGLCPKWKPEEETEIKHVTIIMDKAAAPKENSGDEIEPESELVVCAPKLNPPKVLTFDGAEMIGGSVEVL</sequence>
<feature type="compositionally biased region" description="Basic and acidic residues" evidence="12">
    <location>
        <begin position="1"/>
        <end position="20"/>
    </location>
</feature>
<dbReference type="FunFam" id="4.10.1000.10:FF:000006">
    <property type="entry name" value="Putative pre-mrna-splicing factor rbm22"/>
    <property type="match status" value="1"/>
</dbReference>
<feature type="domain" description="C3H1-type" evidence="13">
    <location>
        <begin position="1"/>
        <end position="18"/>
    </location>
</feature>
<evidence type="ECO:0000256" key="9">
    <source>
        <dbReference type="ARBA" id="ARBA00023187"/>
    </source>
</evidence>
<dbReference type="EMBL" id="UZAM01006834">
    <property type="protein sequence ID" value="VDO94416.1"/>
    <property type="molecule type" value="Genomic_DNA"/>
</dbReference>
<dbReference type="Proteomes" id="UP000270296">
    <property type="component" value="Unassembled WGS sequence"/>
</dbReference>
<keyword evidence="8" id="KW-0694">RNA-binding</keyword>
<keyword evidence="10" id="KW-0539">Nucleus</keyword>
<dbReference type="PANTHER" id="PTHR14089:SF6">
    <property type="entry name" value="PRE-MRNA-SPLICING FACTOR RBM22"/>
    <property type="match status" value="1"/>
</dbReference>
<evidence type="ECO:0000313" key="14">
    <source>
        <dbReference type="EMBL" id="VDO94416.1"/>
    </source>
</evidence>
<evidence type="ECO:0000313" key="15">
    <source>
        <dbReference type="Proteomes" id="UP000270296"/>
    </source>
</evidence>
<dbReference type="GO" id="GO:0036002">
    <property type="term" value="F:pre-mRNA binding"/>
    <property type="evidence" value="ECO:0007669"/>
    <property type="project" value="TreeGrafter"/>
</dbReference>
<feature type="region of interest" description="Disordered" evidence="12">
    <location>
        <begin position="1"/>
        <end position="28"/>
    </location>
</feature>
<evidence type="ECO:0000256" key="6">
    <source>
        <dbReference type="ARBA" id="ARBA00022771"/>
    </source>
</evidence>
<evidence type="ECO:0000256" key="11">
    <source>
        <dbReference type="PROSITE-ProRule" id="PRU00723"/>
    </source>
</evidence>
<keyword evidence="4 11" id="KW-0479">Metal-binding</keyword>
<reference evidence="14 15" key="2">
    <citation type="submission" date="2018-11" db="EMBL/GenBank/DDBJ databases">
        <authorList>
            <consortium name="Pathogen Informatics"/>
        </authorList>
    </citation>
    <scope>NUCLEOTIDE SEQUENCE [LARGE SCALE GENOMIC DNA]</scope>
</reference>
<dbReference type="InterPro" id="IPR039171">
    <property type="entry name" value="Cwc2/Slt11"/>
</dbReference>
<dbReference type="AlphaFoldDB" id="A0A183ICW9"/>
<accession>A0A183ICW9</accession>
<dbReference type="GO" id="GO:0008270">
    <property type="term" value="F:zinc ion binding"/>
    <property type="evidence" value="ECO:0007669"/>
    <property type="project" value="UniProtKB-KW"/>
</dbReference>
<evidence type="ECO:0000313" key="16">
    <source>
        <dbReference type="WBParaSite" id="SBAD_0000153001-mRNA-1"/>
    </source>
</evidence>
<organism evidence="16">
    <name type="scientific">Soboliphyme baturini</name>
    <dbReference type="NCBI Taxonomy" id="241478"/>
    <lineage>
        <taxon>Eukaryota</taxon>
        <taxon>Metazoa</taxon>
        <taxon>Ecdysozoa</taxon>
        <taxon>Nematoda</taxon>
        <taxon>Enoplea</taxon>
        <taxon>Dorylaimia</taxon>
        <taxon>Dioctophymatida</taxon>
        <taxon>Dioctophymatoidea</taxon>
        <taxon>Soboliphymatidae</taxon>
        <taxon>Soboliphyme</taxon>
    </lineage>
</organism>
<comment type="subcellular location">
    <subcellularLocation>
        <location evidence="1">Nucleus</location>
    </subcellularLocation>
</comment>
<evidence type="ECO:0000256" key="5">
    <source>
        <dbReference type="ARBA" id="ARBA00022728"/>
    </source>
</evidence>
<dbReference type="GO" id="GO:0000974">
    <property type="term" value="C:Prp19 complex"/>
    <property type="evidence" value="ECO:0007669"/>
    <property type="project" value="TreeGrafter"/>
</dbReference>
<dbReference type="OrthoDB" id="10259600at2759"/>
<evidence type="ECO:0000256" key="10">
    <source>
        <dbReference type="ARBA" id="ARBA00023242"/>
    </source>
</evidence>
<dbReference type="PROSITE" id="PS50103">
    <property type="entry name" value="ZF_C3H1"/>
    <property type="match status" value="1"/>
</dbReference>
<evidence type="ECO:0000256" key="2">
    <source>
        <dbReference type="ARBA" id="ARBA00007781"/>
    </source>
</evidence>
<keyword evidence="6 11" id="KW-0863">Zinc-finger</keyword>
<reference evidence="16" key="1">
    <citation type="submission" date="2016-06" db="UniProtKB">
        <authorList>
            <consortium name="WormBaseParasite"/>
        </authorList>
    </citation>
    <scope>IDENTIFICATION</scope>
</reference>
<feature type="zinc finger region" description="C3H1-type" evidence="11">
    <location>
        <begin position="1"/>
        <end position="18"/>
    </location>
</feature>
<protein>
    <submittedName>
        <fullName evidence="16">C3H1-type domain-containing protein</fullName>
    </submittedName>
</protein>
<keyword evidence="7 11" id="KW-0862">Zinc</keyword>
<keyword evidence="15" id="KW-1185">Reference proteome</keyword>
<name>A0A183ICW9_9BILA</name>
<dbReference type="GO" id="GO:0071006">
    <property type="term" value="C:U2-type catalytic step 1 spliceosome"/>
    <property type="evidence" value="ECO:0007669"/>
    <property type="project" value="TreeGrafter"/>
</dbReference>